<accession>A0A5J4QN80</accession>
<evidence type="ECO:0000256" key="5">
    <source>
        <dbReference type="ARBA" id="ARBA00023136"/>
    </source>
</evidence>
<protein>
    <recommendedName>
        <fullName evidence="8">YjgP/YjgQ family permease</fullName>
    </recommendedName>
</protein>
<feature type="transmembrane region" description="Helical" evidence="6">
    <location>
        <begin position="105"/>
        <end position="128"/>
    </location>
</feature>
<feature type="transmembrane region" description="Helical" evidence="6">
    <location>
        <begin position="58"/>
        <end position="84"/>
    </location>
</feature>
<organism evidence="7">
    <name type="scientific">termite gut metagenome</name>
    <dbReference type="NCBI Taxonomy" id="433724"/>
    <lineage>
        <taxon>unclassified sequences</taxon>
        <taxon>metagenomes</taxon>
        <taxon>organismal metagenomes</taxon>
    </lineage>
</organism>
<evidence type="ECO:0000256" key="3">
    <source>
        <dbReference type="ARBA" id="ARBA00022692"/>
    </source>
</evidence>
<evidence type="ECO:0008006" key="8">
    <source>
        <dbReference type="Google" id="ProtNLM"/>
    </source>
</evidence>
<evidence type="ECO:0000256" key="1">
    <source>
        <dbReference type="ARBA" id="ARBA00004651"/>
    </source>
</evidence>
<evidence type="ECO:0000256" key="2">
    <source>
        <dbReference type="ARBA" id="ARBA00022475"/>
    </source>
</evidence>
<keyword evidence="3 6" id="KW-0812">Transmembrane</keyword>
<comment type="subcellular location">
    <subcellularLocation>
        <location evidence="1">Cell membrane</location>
        <topology evidence="1">Multi-pass membrane protein</topology>
    </subcellularLocation>
</comment>
<gene>
    <name evidence="7" type="ORF">EZS27_027697</name>
</gene>
<keyword evidence="5 6" id="KW-0472">Membrane</keyword>
<name>A0A5J4QN80_9ZZZZ</name>
<sequence length="365" mass="42018">MSRKILKRLDIYIIKKFLGTYLLAIALIISIAVVFDYSEKMDKLTSNETPWSAIIFDFYLNFIPYFANLFSALFVFIAVIFFTSKLAENSEIIAMFSAGMSFRRLMLPYMITAAIIALSTYVLGSYVIPKGSVMRINFEDKYYKKRKESTARNVQLEVDTGVIAYIERFEDYSKTGYRFSLDKFEDKTLVSHLTARSIAYDTTSIYKWILKDYMIREFSGYKETIRHGDQMDSIIMMEPSDFLIMKKQQEMLTGNQLSNYIDKQKKRGFGNVKEFEIEYHKRIAMSFASFILTTIGLCISSKKIKGGMGLHLGIGLALSFSYILFQTISSTFAVNGNMLPVMAVWMPNILYALIAGCLYWRAARQ</sequence>
<dbReference type="GO" id="GO:0043190">
    <property type="term" value="C:ATP-binding cassette (ABC) transporter complex"/>
    <property type="evidence" value="ECO:0007669"/>
    <property type="project" value="TreeGrafter"/>
</dbReference>
<evidence type="ECO:0000256" key="4">
    <source>
        <dbReference type="ARBA" id="ARBA00022989"/>
    </source>
</evidence>
<keyword evidence="2" id="KW-1003">Cell membrane</keyword>
<feature type="transmembrane region" description="Helical" evidence="6">
    <location>
        <begin position="339"/>
        <end position="360"/>
    </location>
</feature>
<evidence type="ECO:0000256" key="6">
    <source>
        <dbReference type="SAM" id="Phobius"/>
    </source>
</evidence>
<dbReference type="GO" id="GO:0015920">
    <property type="term" value="P:lipopolysaccharide transport"/>
    <property type="evidence" value="ECO:0007669"/>
    <property type="project" value="TreeGrafter"/>
</dbReference>
<evidence type="ECO:0000313" key="7">
    <source>
        <dbReference type="EMBL" id="KAA6322795.1"/>
    </source>
</evidence>
<dbReference type="EMBL" id="SNRY01002957">
    <property type="protein sequence ID" value="KAA6322795.1"/>
    <property type="molecule type" value="Genomic_DNA"/>
</dbReference>
<feature type="transmembrane region" description="Helical" evidence="6">
    <location>
        <begin position="283"/>
        <end position="300"/>
    </location>
</feature>
<dbReference type="AlphaFoldDB" id="A0A5J4QN80"/>
<proteinExistence type="predicted"/>
<reference evidence="7" key="1">
    <citation type="submission" date="2019-03" db="EMBL/GenBank/DDBJ databases">
        <title>Single cell metagenomics reveals metabolic interactions within the superorganism composed of flagellate Streblomastix strix and complex community of Bacteroidetes bacteria on its surface.</title>
        <authorList>
            <person name="Treitli S.C."/>
            <person name="Kolisko M."/>
            <person name="Husnik F."/>
            <person name="Keeling P."/>
            <person name="Hampl V."/>
        </authorList>
    </citation>
    <scope>NUCLEOTIDE SEQUENCE</scope>
    <source>
        <strain evidence="7">STM</strain>
    </source>
</reference>
<feature type="transmembrane region" description="Helical" evidence="6">
    <location>
        <begin position="312"/>
        <end position="333"/>
    </location>
</feature>
<dbReference type="Pfam" id="PF03739">
    <property type="entry name" value="LptF_LptG"/>
    <property type="match status" value="1"/>
</dbReference>
<dbReference type="PANTHER" id="PTHR33529:SF8">
    <property type="entry name" value="PERMEASE, YJGP_YJGQ FAMILY"/>
    <property type="match status" value="1"/>
</dbReference>
<dbReference type="PANTHER" id="PTHR33529">
    <property type="entry name" value="SLR0882 PROTEIN-RELATED"/>
    <property type="match status" value="1"/>
</dbReference>
<dbReference type="InterPro" id="IPR005495">
    <property type="entry name" value="LptG/LptF_permease"/>
</dbReference>
<feature type="transmembrane region" description="Helical" evidence="6">
    <location>
        <begin position="21"/>
        <end position="38"/>
    </location>
</feature>
<comment type="caution">
    <text evidence="7">The sequence shown here is derived from an EMBL/GenBank/DDBJ whole genome shotgun (WGS) entry which is preliminary data.</text>
</comment>
<keyword evidence="4 6" id="KW-1133">Transmembrane helix</keyword>